<feature type="compositionally biased region" description="Basic residues" evidence="1">
    <location>
        <begin position="71"/>
        <end position="87"/>
    </location>
</feature>
<comment type="caution">
    <text evidence="2">The sequence shown here is derived from an EMBL/GenBank/DDBJ whole genome shotgun (WGS) entry which is preliminary data.</text>
</comment>
<dbReference type="Proteomes" id="UP000297716">
    <property type="component" value="Unassembled WGS sequence"/>
</dbReference>
<gene>
    <name evidence="2" type="ORF">E0Z10_g9122</name>
</gene>
<keyword evidence="3" id="KW-1185">Reference proteome</keyword>
<sequence>MHKDLSAKVISYAPSFSGAFFFRISTQPIPNAAAKHTTRRHQQIEDGINALGVREQQPVELRTPEGQQGPHRFRTSSGRKRRLGAHRRYQDRDLPYQGLRKDSIAHDDENSAQQILYKYQEGDRDRALGWRDCVLH</sequence>
<evidence type="ECO:0000256" key="1">
    <source>
        <dbReference type="SAM" id="MobiDB-lite"/>
    </source>
</evidence>
<reference evidence="2 3" key="1">
    <citation type="submission" date="2019-03" db="EMBL/GenBank/DDBJ databases">
        <title>Draft genome sequence of Xylaria hypoxylon DSM 108379, a ubiquitous saprotrophic-parasitic fungi on hardwood.</title>
        <authorList>
            <person name="Buettner E."/>
            <person name="Leonhardt S."/>
            <person name="Gebauer A.M."/>
            <person name="Liers C."/>
            <person name="Hofrichter M."/>
            <person name="Kellner H."/>
        </authorList>
    </citation>
    <scope>NUCLEOTIDE SEQUENCE [LARGE SCALE GENOMIC DNA]</scope>
    <source>
        <strain evidence="2 3">DSM 108379</strain>
    </source>
</reference>
<feature type="compositionally biased region" description="Basic and acidic residues" evidence="1">
    <location>
        <begin position="88"/>
        <end position="107"/>
    </location>
</feature>
<protein>
    <submittedName>
        <fullName evidence="2">Uncharacterized protein</fullName>
    </submittedName>
</protein>
<organism evidence="2 3">
    <name type="scientific">Xylaria hypoxylon</name>
    <dbReference type="NCBI Taxonomy" id="37992"/>
    <lineage>
        <taxon>Eukaryota</taxon>
        <taxon>Fungi</taxon>
        <taxon>Dikarya</taxon>
        <taxon>Ascomycota</taxon>
        <taxon>Pezizomycotina</taxon>
        <taxon>Sordariomycetes</taxon>
        <taxon>Xylariomycetidae</taxon>
        <taxon>Xylariales</taxon>
        <taxon>Xylariaceae</taxon>
        <taxon>Xylaria</taxon>
    </lineage>
</organism>
<accession>A0A4Z0YJV4</accession>
<name>A0A4Z0YJV4_9PEZI</name>
<evidence type="ECO:0000313" key="2">
    <source>
        <dbReference type="EMBL" id="TGJ79641.1"/>
    </source>
</evidence>
<evidence type="ECO:0000313" key="3">
    <source>
        <dbReference type="Proteomes" id="UP000297716"/>
    </source>
</evidence>
<feature type="region of interest" description="Disordered" evidence="1">
    <location>
        <begin position="59"/>
        <end position="107"/>
    </location>
</feature>
<proteinExistence type="predicted"/>
<dbReference type="AlphaFoldDB" id="A0A4Z0YJV4"/>
<dbReference type="EMBL" id="SKBN01000272">
    <property type="protein sequence ID" value="TGJ79641.1"/>
    <property type="molecule type" value="Genomic_DNA"/>
</dbReference>